<dbReference type="PANTHER" id="PTHR10434:SF59">
    <property type="entry name" value="1-ACYL-SN-GLYCEROL-3-PHOSPHATE ACYLTRANSFERASE"/>
    <property type="match status" value="1"/>
</dbReference>
<evidence type="ECO:0000256" key="8">
    <source>
        <dbReference type="ARBA" id="ARBA00022475"/>
    </source>
</evidence>
<evidence type="ECO:0000256" key="14">
    <source>
        <dbReference type="ARBA" id="ARBA00023209"/>
    </source>
</evidence>
<feature type="transmembrane region" description="Helical" evidence="19">
    <location>
        <begin position="6"/>
        <end position="30"/>
    </location>
</feature>
<comment type="domain">
    <text evidence="18">The HXXXXD motif is essential for acyltransferase activity and may constitute the binding site for the phosphate moiety of the glycerol-3-phosphate.</text>
</comment>
<dbReference type="CDD" id="cd07989">
    <property type="entry name" value="LPLAT_AGPAT-like"/>
    <property type="match status" value="1"/>
</dbReference>
<evidence type="ECO:0000259" key="20">
    <source>
        <dbReference type="SMART" id="SM00563"/>
    </source>
</evidence>
<evidence type="ECO:0000256" key="19">
    <source>
        <dbReference type="SAM" id="Phobius"/>
    </source>
</evidence>
<organism evidence="21 22">
    <name type="scientific">Trichlorobacter lovleyi (strain ATCC BAA-1151 / DSM 17278 / SZ)</name>
    <name type="common">Geobacter lovleyi</name>
    <dbReference type="NCBI Taxonomy" id="398767"/>
    <lineage>
        <taxon>Bacteria</taxon>
        <taxon>Pseudomonadati</taxon>
        <taxon>Thermodesulfobacteriota</taxon>
        <taxon>Desulfuromonadia</taxon>
        <taxon>Geobacterales</taxon>
        <taxon>Geobacteraceae</taxon>
        <taxon>Trichlorobacter</taxon>
    </lineage>
</organism>
<evidence type="ECO:0000256" key="15">
    <source>
        <dbReference type="ARBA" id="ARBA00023264"/>
    </source>
</evidence>
<dbReference type="AlphaFoldDB" id="B3E214"/>
<dbReference type="SMART" id="SM00563">
    <property type="entry name" value="PlsC"/>
    <property type="match status" value="1"/>
</dbReference>
<evidence type="ECO:0000256" key="16">
    <source>
        <dbReference type="ARBA" id="ARBA00023315"/>
    </source>
</evidence>
<dbReference type="KEGG" id="glo:Glov_3412"/>
<evidence type="ECO:0000256" key="3">
    <source>
        <dbReference type="ARBA" id="ARBA00004728"/>
    </source>
</evidence>
<keyword evidence="19" id="KW-0812">Transmembrane</keyword>
<reference evidence="21 22" key="1">
    <citation type="submission" date="2008-05" db="EMBL/GenBank/DDBJ databases">
        <title>Complete sequence of chromosome of Geobacter lovleyi SZ.</title>
        <authorList>
            <consortium name="US DOE Joint Genome Institute"/>
            <person name="Lucas S."/>
            <person name="Copeland A."/>
            <person name="Lapidus A."/>
            <person name="Glavina del Rio T."/>
            <person name="Dalin E."/>
            <person name="Tice H."/>
            <person name="Bruce D."/>
            <person name="Goodwin L."/>
            <person name="Pitluck S."/>
            <person name="Chertkov O."/>
            <person name="Meincke L."/>
            <person name="Brettin T."/>
            <person name="Detter J.C."/>
            <person name="Han C."/>
            <person name="Tapia R."/>
            <person name="Kuske C.R."/>
            <person name="Schmutz J."/>
            <person name="Larimer F."/>
            <person name="Land M."/>
            <person name="Hauser L."/>
            <person name="Kyrpides N."/>
            <person name="Mikhailova N."/>
            <person name="Sung Y."/>
            <person name="Fletcher K.E."/>
            <person name="Ritalahti K.M."/>
            <person name="Loeffler F.E."/>
            <person name="Richardson P."/>
        </authorList>
    </citation>
    <scope>NUCLEOTIDE SEQUENCE [LARGE SCALE GENOMIC DNA]</scope>
    <source>
        <strain evidence="22">ATCC BAA-1151 / DSM 17278 / SZ</strain>
    </source>
</reference>
<keyword evidence="19" id="KW-1133">Transmembrane helix</keyword>
<evidence type="ECO:0000256" key="4">
    <source>
        <dbReference type="ARBA" id="ARBA00005189"/>
    </source>
</evidence>
<evidence type="ECO:0000256" key="6">
    <source>
        <dbReference type="ARBA" id="ARBA00013211"/>
    </source>
</evidence>
<comment type="pathway">
    <text evidence="4">Lipid metabolism.</text>
</comment>
<comment type="subcellular location">
    <subcellularLocation>
        <location evidence="2">Cell inner membrane</location>
        <topology evidence="2">Peripheral membrane protein</topology>
    </subcellularLocation>
</comment>
<dbReference type="GO" id="GO:0006654">
    <property type="term" value="P:phosphatidic acid biosynthetic process"/>
    <property type="evidence" value="ECO:0007669"/>
    <property type="project" value="TreeGrafter"/>
</dbReference>
<comment type="function">
    <text evidence="17">Converts lysophosphatidic acid (LPA) into phosphatidic acid by incorporating acyl moiety at the 2 position.</text>
</comment>
<dbReference type="PANTHER" id="PTHR10434">
    <property type="entry name" value="1-ACYL-SN-GLYCEROL-3-PHOSPHATE ACYLTRANSFERASE"/>
    <property type="match status" value="1"/>
</dbReference>
<dbReference type="EMBL" id="CP001089">
    <property type="protein sequence ID" value="ACD97117.1"/>
    <property type="molecule type" value="Genomic_DNA"/>
</dbReference>
<keyword evidence="22" id="KW-1185">Reference proteome</keyword>
<dbReference type="SUPFAM" id="SSF69593">
    <property type="entry name" value="Glycerol-3-phosphate (1)-acyltransferase"/>
    <property type="match status" value="1"/>
</dbReference>
<dbReference type="EC" id="2.3.1.51" evidence="6 18"/>
<keyword evidence="16 18" id="KW-0012">Acyltransferase</keyword>
<dbReference type="NCBIfam" id="TIGR00530">
    <property type="entry name" value="AGP_acyltrn"/>
    <property type="match status" value="1"/>
</dbReference>
<evidence type="ECO:0000256" key="13">
    <source>
        <dbReference type="ARBA" id="ARBA00023136"/>
    </source>
</evidence>
<comment type="catalytic activity">
    <reaction evidence="1 18">
        <text>a 1-acyl-sn-glycero-3-phosphate + an acyl-CoA = a 1,2-diacyl-sn-glycero-3-phosphate + CoA</text>
        <dbReference type="Rhea" id="RHEA:19709"/>
        <dbReference type="ChEBI" id="CHEBI:57287"/>
        <dbReference type="ChEBI" id="CHEBI:57970"/>
        <dbReference type="ChEBI" id="CHEBI:58342"/>
        <dbReference type="ChEBI" id="CHEBI:58608"/>
        <dbReference type="EC" id="2.3.1.51"/>
    </reaction>
</comment>
<dbReference type="Proteomes" id="UP000002420">
    <property type="component" value="Chromosome"/>
</dbReference>
<sequence length="234" mass="25186">MALIRGLLYMSVFFPLTFLIAAVAILSTLIDRRYYAWFARFWGRLGITMAGISVTVSGGEQLPDGPIIVMSNHASNFDILAMQGYFPRPLSWIAKKELFSIPVFGWSMRRGGYIALDRGDGRKALKSMDEAAAQIKGGTSVIIFPEGTRTRDGQLLPFKRGGFLLAVKAGVPVVPVSIVGSFAINPGGSLGLNLGRSVQLTIHAPITLPAGLKRAEAEELLMQQVHTAVTGGLP</sequence>
<evidence type="ECO:0000256" key="5">
    <source>
        <dbReference type="ARBA" id="ARBA00008655"/>
    </source>
</evidence>
<evidence type="ECO:0000256" key="10">
    <source>
        <dbReference type="ARBA" id="ARBA00022519"/>
    </source>
</evidence>
<keyword evidence="9 18" id="KW-0444">Lipid biosynthesis</keyword>
<dbReference type="GO" id="GO:0016024">
    <property type="term" value="P:CDP-diacylglycerol biosynthetic process"/>
    <property type="evidence" value="ECO:0007669"/>
    <property type="project" value="UniProtKB-UniPathway"/>
</dbReference>
<keyword evidence="15 18" id="KW-1208">Phospholipid metabolism</keyword>
<dbReference type="GO" id="GO:0005886">
    <property type="term" value="C:plasma membrane"/>
    <property type="evidence" value="ECO:0007669"/>
    <property type="project" value="UniProtKB-SubCell"/>
</dbReference>
<dbReference type="InterPro" id="IPR004552">
    <property type="entry name" value="AGP_acyltrans"/>
</dbReference>
<gene>
    <name evidence="21" type="ordered locus">Glov_3412</name>
</gene>
<dbReference type="HOGENOM" id="CLU_027938_6_3_7"/>
<dbReference type="Pfam" id="PF01553">
    <property type="entry name" value="Acyltransferase"/>
    <property type="match status" value="1"/>
</dbReference>
<dbReference type="STRING" id="398767.Glov_3412"/>
<evidence type="ECO:0000256" key="9">
    <source>
        <dbReference type="ARBA" id="ARBA00022516"/>
    </source>
</evidence>
<dbReference type="eggNOG" id="COG0204">
    <property type="taxonomic scope" value="Bacteria"/>
</dbReference>
<proteinExistence type="inferred from homology"/>
<keyword evidence="10" id="KW-0997">Cell inner membrane</keyword>
<comment type="pathway">
    <text evidence="3">Phospholipid metabolism; CDP-diacylglycerol biosynthesis; CDP-diacylglycerol from sn-glycerol 3-phosphate: step 2/3.</text>
</comment>
<evidence type="ECO:0000256" key="7">
    <source>
        <dbReference type="ARBA" id="ARBA00016139"/>
    </source>
</evidence>
<keyword evidence="14 18" id="KW-0594">Phospholipid biosynthesis</keyword>
<evidence type="ECO:0000256" key="17">
    <source>
        <dbReference type="ARBA" id="ARBA00037183"/>
    </source>
</evidence>
<name>B3E214_TRIL1</name>
<evidence type="ECO:0000313" key="22">
    <source>
        <dbReference type="Proteomes" id="UP000002420"/>
    </source>
</evidence>
<keyword evidence="11 18" id="KW-0808">Transferase</keyword>
<evidence type="ECO:0000256" key="18">
    <source>
        <dbReference type="RuleBase" id="RU361267"/>
    </source>
</evidence>
<protein>
    <recommendedName>
        <fullName evidence="7 18">1-acyl-sn-glycerol-3-phosphate acyltransferase</fullName>
        <ecNumber evidence="6 18">2.3.1.51</ecNumber>
    </recommendedName>
</protein>
<evidence type="ECO:0000313" key="21">
    <source>
        <dbReference type="EMBL" id="ACD97117.1"/>
    </source>
</evidence>
<evidence type="ECO:0000256" key="12">
    <source>
        <dbReference type="ARBA" id="ARBA00023098"/>
    </source>
</evidence>
<dbReference type="RefSeq" id="WP_012471439.1">
    <property type="nucleotide sequence ID" value="NC_010814.1"/>
</dbReference>
<accession>B3E214</accession>
<dbReference type="UniPathway" id="UPA00557">
    <property type="reaction ID" value="UER00613"/>
</dbReference>
<dbReference type="GO" id="GO:0003841">
    <property type="term" value="F:1-acylglycerol-3-phosphate O-acyltransferase activity"/>
    <property type="evidence" value="ECO:0007669"/>
    <property type="project" value="UniProtKB-UniRule"/>
</dbReference>
<evidence type="ECO:0000256" key="11">
    <source>
        <dbReference type="ARBA" id="ARBA00022679"/>
    </source>
</evidence>
<keyword evidence="8" id="KW-1003">Cell membrane</keyword>
<evidence type="ECO:0000256" key="1">
    <source>
        <dbReference type="ARBA" id="ARBA00001141"/>
    </source>
</evidence>
<comment type="similarity">
    <text evidence="5 18">Belongs to the 1-acyl-sn-glycerol-3-phosphate acyltransferase family.</text>
</comment>
<dbReference type="InterPro" id="IPR002123">
    <property type="entry name" value="Plipid/glycerol_acylTrfase"/>
</dbReference>
<keyword evidence="12 18" id="KW-0443">Lipid metabolism</keyword>
<keyword evidence="13 19" id="KW-0472">Membrane</keyword>
<evidence type="ECO:0000256" key="2">
    <source>
        <dbReference type="ARBA" id="ARBA00004417"/>
    </source>
</evidence>
<feature type="domain" description="Phospholipid/glycerol acyltransferase" evidence="20">
    <location>
        <begin position="67"/>
        <end position="181"/>
    </location>
</feature>